<dbReference type="PANTHER" id="PTHR34070:SF1">
    <property type="entry name" value="DNA ALKYLATION REPAIR PROTEIN"/>
    <property type="match status" value="1"/>
</dbReference>
<dbReference type="Proteomes" id="UP001230951">
    <property type="component" value="Unassembled WGS sequence"/>
</dbReference>
<reference evidence="1 3" key="1">
    <citation type="submission" date="2023-07" db="EMBL/GenBank/DDBJ databases">
        <title>Sorghum-associated microbial communities from plants grown in Nebraska, USA.</title>
        <authorList>
            <person name="Schachtman D."/>
        </authorList>
    </citation>
    <scope>NUCLEOTIDE SEQUENCE</scope>
    <source>
        <strain evidence="1">DS1006</strain>
        <strain evidence="2 3">DS1016</strain>
    </source>
</reference>
<evidence type="ECO:0000313" key="2">
    <source>
        <dbReference type="EMBL" id="MDQ0179487.1"/>
    </source>
</evidence>
<dbReference type="SUPFAM" id="SSF48371">
    <property type="entry name" value="ARM repeat"/>
    <property type="match status" value="1"/>
</dbReference>
<dbReference type="EMBL" id="JAUSRG010000002">
    <property type="protein sequence ID" value="MDP9903859.1"/>
    <property type="molecule type" value="Genomic_DNA"/>
</dbReference>
<dbReference type="EMBL" id="JAUSTF010000001">
    <property type="protein sequence ID" value="MDQ0179487.1"/>
    <property type="molecule type" value="Genomic_DNA"/>
</dbReference>
<evidence type="ECO:0000313" key="4">
    <source>
        <dbReference type="Proteomes" id="UP001242995"/>
    </source>
</evidence>
<sequence>MEHRRIAIIRERLQAEADPDRAKAAQAYMKSSMPVLGVRVPVVRRIVLATAKEIPFGSPSELRDNVRLLWREATWREERYAAIDLTSLKSVAKDLEMLPLYEEIIRTGAWWDFVDGVSDRICALLQHHRSTLTPLLRTWASDEDFWIRRAAITSQLKAKSATDQELLAAALDANLADQEFFIRKAIGWTLREYAKTDPQWVRSYVESRRTRLSPLSLREAMKHLG</sequence>
<dbReference type="AlphaFoldDB" id="A0AAW8DB66"/>
<dbReference type="InterPro" id="IPR014825">
    <property type="entry name" value="DNA_alkylation"/>
</dbReference>
<keyword evidence="3" id="KW-1185">Reference proteome</keyword>
<dbReference type="PANTHER" id="PTHR34070">
    <property type="entry name" value="ARMADILLO-TYPE FOLD"/>
    <property type="match status" value="1"/>
</dbReference>
<dbReference type="RefSeq" id="WP_306959385.1">
    <property type="nucleotide sequence ID" value="NZ_JAUSRG010000002.1"/>
</dbReference>
<comment type="caution">
    <text evidence="1">The sequence shown here is derived from an EMBL/GenBank/DDBJ whole genome shotgun (WGS) entry which is preliminary data.</text>
</comment>
<dbReference type="InterPro" id="IPR016024">
    <property type="entry name" value="ARM-type_fold"/>
</dbReference>
<gene>
    <name evidence="1" type="ORF">J2S90_000805</name>
    <name evidence="2" type="ORF">J2S93_000894</name>
</gene>
<protein>
    <submittedName>
        <fullName evidence="1">3-methyladenine DNA glycosylase AlkD</fullName>
    </submittedName>
</protein>
<proteinExistence type="predicted"/>
<dbReference type="Pfam" id="PF08713">
    <property type="entry name" value="DNA_alkylation"/>
    <property type="match status" value="1"/>
</dbReference>
<dbReference type="Gene3D" id="1.25.10.90">
    <property type="match status" value="1"/>
</dbReference>
<dbReference type="Proteomes" id="UP001242995">
    <property type="component" value="Unassembled WGS sequence"/>
</dbReference>
<name>A0AAW8DB66_9MICC</name>
<organism evidence="1 4">
    <name type="scientific">Arthrobacter bambusae</name>
    <dbReference type="NCBI Taxonomy" id="1338426"/>
    <lineage>
        <taxon>Bacteria</taxon>
        <taxon>Bacillati</taxon>
        <taxon>Actinomycetota</taxon>
        <taxon>Actinomycetes</taxon>
        <taxon>Micrococcales</taxon>
        <taxon>Micrococcaceae</taxon>
        <taxon>Arthrobacter</taxon>
    </lineage>
</organism>
<evidence type="ECO:0000313" key="3">
    <source>
        <dbReference type="Proteomes" id="UP001230951"/>
    </source>
</evidence>
<accession>A0AAW8DB66</accession>
<evidence type="ECO:0000313" key="1">
    <source>
        <dbReference type="EMBL" id="MDP9903859.1"/>
    </source>
</evidence>